<dbReference type="InterPro" id="IPR036188">
    <property type="entry name" value="FAD/NAD-bd_sf"/>
</dbReference>
<feature type="compositionally biased region" description="Polar residues" evidence="16">
    <location>
        <begin position="16"/>
        <end position="34"/>
    </location>
</feature>
<dbReference type="Proteomes" id="UP001273209">
    <property type="component" value="Unassembled WGS sequence"/>
</dbReference>
<dbReference type="GO" id="GO:0004769">
    <property type="term" value="F:steroid Delta-isomerase activity"/>
    <property type="evidence" value="ECO:0007669"/>
    <property type="project" value="UniProtKB-EC"/>
</dbReference>
<dbReference type="InterPro" id="IPR052542">
    <property type="entry name" value="Cholesterol_Oxidase"/>
</dbReference>
<protein>
    <recommendedName>
        <fullName evidence="14">Cholesterol oxidase</fullName>
        <ecNumber evidence="13">1.1.3.6</ecNumber>
        <ecNumber evidence="11">5.3.3.1</ecNumber>
    </recommendedName>
    <alternativeName>
        <fullName evidence="15">Cholesterol isomerase</fullName>
    </alternativeName>
</protein>
<reference evidence="19" key="1">
    <citation type="submission" date="2023-11" db="EMBL/GenBank/DDBJ databases">
        <title>The genome sequences of three competitors of mushroom-forming fungi.</title>
        <authorList>
            <person name="Beijen E."/>
            <person name="Ohm R.A."/>
        </authorList>
    </citation>
    <scope>NUCLEOTIDE SEQUENCE</scope>
    <source>
        <strain evidence="19">CBS 100526</strain>
    </source>
</reference>
<dbReference type="Gene3D" id="3.50.50.60">
    <property type="entry name" value="FAD/NAD(P)-binding domain"/>
    <property type="match status" value="3"/>
</dbReference>
<keyword evidence="10" id="KW-0413">Isomerase</keyword>
<dbReference type="PANTHER" id="PTHR47470:SF1">
    <property type="entry name" value="FAD-DEPENDENT OXIDOREDUCTASE 2 FAD BINDING DOMAIN-CONTAINING PROTEIN"/>
    <property type="match status" value="1"/>
</dbReference>
<comment type="similarity">
    <text evidence="2">Belongs to the GMC oxidoreductase family.</text>
</comment>
<gene>
    <name evidence="19" type="ORF">Triagg1_6462</name>
</gene>
<dbReference type="RefSeq" id="XP_062754715.1">
    <property type="nucleotide sequence ID" value="XM_062901089.1"/>
</dbReference>
<evidence type="ECO:0000256" key="11">
    <source>
        <dbReference type="ARBA" id="ARBA00038856"/>
    </source>
</evidence>
<dbReference type="InterPro" id="IPR029058">
    <property type="entry name" value="AB_hydrolase_fold"/>
</dbReference>
<dbReference type="SUPFAM" id="SSF51905">
    <property type="entry name" value="FAD/NAD(P)-binding domain"/>
    <property type="match status" value="1"/>
</dbReference>
<feature type="domain" description="Glucose-methanol-choline oxidoreductase C-terminal" evidence="18">
    <location>
        <begin position="624"/>
        <end position="694"/>
    </location>
</feature>
<organism evidence="19 20">
    <name type="scientific">Trichoderma aggressivum f. europaeum</name>
    <dbReference type="NCBI Taxonomy" id="173218"/>
    <lineage>
        <taxon>Eukaryota</taxon>
        <taxon>Fungi</taxon>
        <taxon>Dikarya</taxon>
        <taxon>Ascomycota</taxon>
        <taxon>Pezizomycotina</taxon>
        <taxon>Sordariomycetes</taxon>
        <taxon>Hypocreomycetidae</taxon>
        <taxon>Hypocreales</taxon>
        <taxon>Hypocreaceae</taxon>
        <taxon>Trichoderma</taxon>
    </lineage>
</organism>
<keyword evidence="5" id="KW-0274">FAD</keyword>
<evidence type="ECO:0000256" key="6">
    <source>
        <dbReference type="ARBA" id="ARBA00023002"/>
    </source>
</evidence>
<feature type="domain" description="Glucose-methanol-choline oxidoreductase N-terminal" evidence="17">
    <location>
        <begin position="205"/>
        <end position="429"/>
    </location>
</feature>
<dbReference type="EC" id="5.3.3.1" evidence="11"/>
<evidence type="ECO:0000256" key="15">
    <source>
        <dbReference type="ARBA" id="ARBA00049778"/>
    </source>
</evidence>
<evidence type="ECO:0000256" key="4">
    <source>
        <dbReference type="ARBA" id="ARBA00022630"/>
    </source>
</evidence>
<keyword evidence="7" id="KW-0443">Lipid metabolism</keyword>
<evidence type="ECO:0000256" key="1">
    <source>
        <dbReference type="ARBA" id="ARBA00001974"/>
    </source>
</evidence>
<keyword evidence="9" id="KW-0753">Steroid metabolism</keyword>
<comment type="caution">
    <text evidence="19">The sequence shown here is derived from an EMBL/GenBank/DDBJ whole genome shotgun (WGS) entry which is preliminary data.</text>
</comment>
<dbReference type="EC" id="1.1.3.6" evidence="13"/>
<feature type="region of interest" description="Disordered" evidence="16">
    <location>
        <begin position="304"/>
        <end position="325"/>
    </location>
</feature>
<evidence type="ECO:0000256" key="7">
    <source>
        <dbReference type="ARBA" id="ARBA00023098"/>
    </source>
</evidence>
<evidence type="ECO:0000256" key="3">
    <source>
        <dbReference type="ARBA" id="ARBA00022548"/>
    </source>
</evidence>
<evidence type="ECO:0000256" key="9">
    <source>
        <dbReference type="ARBA" id="ARBA00023221"/>
    </source>
</evidence>
<evidence type="ECO:0000256" key="2">
    <source>
        <dbReference type="ARBA" id="ARBA00010790"/>
    </source>
</evidence>
<dbReference type="GeneID" id="87920994"/>
<keyword evidence="6" id="KW-0560">Oxidoreductase</keyword>
<evidence type="ECO:0000313" key="20">
    <source>
        <dbReference type="Proteomes" id="UP001273209"/>
    </source>
</evidence>
<keyword evidence="4" id="KW-0285">Flavoprotein</keyword>
<evidence type="ECO:0000256" key="8">
    <source>
        <dbReference type="ARBA" id="ARBA00023166"/>
    </source>
</evidence>
<keyword evidence="3" id="KW-0153">Cholesterol metabolism</keyword>
<evidence type="ECO:0000256" key="13">
    <source>
        <dbReference type="ARBA" id="ARBA00049723"/>
    </source>
</evidence>
<evidence type="ECO:0000313" key="19">
    <source>
        <dbReference type="EMBL" id="KAK4071095.1"/>
    </source>
</evidence>
<dbReference type="Gene3D" id="3.40.50.1820">
    <property type="entry name" value="alpha/beta hydrolase"/>
    <property type="match status" value="1"/>
</dbReference>
<evidence type="ECO:0000256" key="10">
    <source>
        <dbReference type="ARBA" id="ARBA00023235"/>
    </source>
</evidence>
<dbReference type="GO" id="GO:0016995">
    <property type="term" value="F:cholesterol oxidase activity"/>
    <property type="evidence" value="ECO:0007669"/>
    <property type="project" value="UniProtKB-EC"/>
</dbReference>
<dbReference type="GO" id="GO:0008203">
    <property type="term" value="P:cholesterol metabolic process"/>
    <property type="evidence" value="ECO:0007669"/>
    <property type="project" value="UniProtKB-KW"/>
</dbReference>
<dbReference type="EMBL" id="JAWRVG010000025">
    <property type="protein sequence ID" value="KAK4071095.1"/>
    <property type="molecule type" value="Genomic_DNA"/>
</dbReference>
<sequence length="1401" mass="155715">MAKSCPDAFAHKMQKPTHNQAPAPTLTLQHQPPDQQNRYIDDLGAPPVKVYGDYHPIRMADEYFFDKYMYPTPPLTASLVSEDDDVSSSSGLSAYSEPIFAPDGIPTDPFPRISKPVELLRHSYDCVVIGSGYGGSIAASRMARAGQSVCLLERGEERWPGEYPTATMETFKQLRLTGDITSRTLGKVPVNSGNPTGMFNLFFGRDQSVVLGNGLGGSSLINANVFLEADEQVLTTGFWPPEIRKDPAHLEKYYQKVRDVLEPEPYPDDWPALKKTEILEKQARVLGLADKFRKVPLTTRFRSGPNSSGVNMSASTLSGQDSTGVNDGSKTTTLVTYLADAWNWGAEMFCKCEVRYIERVQDERGGYLIYFAWHGRGRERFSAEHTYGDLMWVHAKKAVFLGAGSIGTTEILLRSKQMGLGMSDWVGRGMSGNGDVLAFGHNCKQEVNALGKASPDPANPVGPTITSAIDNRAGLANPLDGYIIQEGTMPNAFSQLLQCVLDLMPGSHSPDKSLFERTREAMGVWKSRLLGPLSKKGTLGNTQVFLIMSHDGKEFFYIRGLEQQVQSSLTNSGSQATLSLKNDRPVLEFQGVGKSDRIKRFHDILEKATDAVGGTLVYTPMYHFMNKHQITAHPLGGAPMSRDNTAANGATNHLGQLFAGNDTSEIHPGLIVADGAIIPASIGVNPLATIAALAERTVESYARANGLTIDETKNDVLDLYGEPAHKPRRDGRSCESTYRSGDETPDQMSNKAKLLRQKSVEFTELMSGFLHKTCSSAAVDDTSAYESDFRAGKGRGEVGRLLVSATVFDGDILRDESQPSGMLTGTFVCPTIEGSPFMLSRGDLGLFKRNHKAPGSSILTYDCDMAGANGRRLRLHGYKLVDASVSLSPLQMWRSTTTLYVSITERGIRNEDANQEQIVWHDDVADFYYQDVPLSPSEKLVARGILNLRPKDFVSEMMTLSPSGSSFLNKAINMSKFMSFFTSKSLSHFLTPLGSLEYPEQGFVSYINYTPPSQTYVIVASDGIETELHMWEPNPSAVATDSRGSPVKVENLFMIPGASVDHQIFALPTISFNSVNYFTRAGYRVFVTVHRICQLNSLRKQEWTTYDSRFDIRACLQQIRRVYGVNKIYTVAHCMGSVALAGGLLDGTIPPEWILGITCSQVFMNPIWSTMNMIKARSPVQLDKMYESLLGNWLDCSTSNEDSLAQRTVNQLLRFWPEKRGEVCRNAACHRTTLLFGRCWSHRNLNEETHRNMDRFFGGSSMTLMNLLKRMGSRGYVSSNAPEYEEFKEQHHIERLRGIPIMLFVGEDSDVLSPRATETSYERLIDSFGISAGLPGGGVQYRRRLVQGYGHLDCWMGRNAWRDVYPFVREEIDRVVRGESYRFHQPNDRFKCFAEDTESHY</sequence>
<dbReference type="Pfam" id="PF05199">
    <property type="entry name" value="GMC_oxred_C"/>
    <property type="match status" value="1"/>
</dbReference>
<dbReference type="PANTHER" id="PTHR47470">
    <property type="entry name" value="CHOLESTEROL OXIDASE"/>
    <property type="match status" value="1"/>
</dbReference>
<evidence type="ECO:0000256" key="12">
    <source>
        <dbReference type="ARBA" id="ARBA00049645"/>
    </source>
</evidence>
<evidence type="ECO:0000256" key="5">
    <source>
        <dbReference type="ARBA" id="ARBA00022827"/>
    </source>
</evidence>
<name>A0AAE1LZK8_9HYPO</name>
<dbReference type="GO" id="GO:0050660">
    <property type="term" value="F:flavin adenine dinucleotide binding"/>
    <property type="evidence" value="ECO:0007669"/>
    <property type="project" value="InterPro"/>
</dbReference>
<evidence type="ECO:0000259" key="17">
    <source>
        <dbReference type="Pfam" id="PF00732"/>
    </source>
</evidence>
<evidence type="ECO:0000256" key="14">
    <source>
        <dbReference type="ARBA" id="ARBA00049744"/>
    </source>
</evidence>
<keyword evidence="8" id="KW-1207">Sterol metabolism</keyword>
<accession>A0AAE1LZK8</accession>
<evidence type="ECO:0000259" key="18">
    <source>
        <dbReference type="Pfam" id="PF05199"/>
    </source>
</evidence>
<dbReference type="Pfam" id="PF00732">
    <property type="entry name" value="GMC_oxred_N"/>
    <property type="match status" value="1"/>
</dbReference>
<comment type="pathway">
    <text evidence="12">Steroid metabolism; cholesterol degradation.</text>
</comment>
<feature type="region of interest" description="Disordered" evidence="16">
    <location>
        <begin position="12"/>
        <end position="34"/>
    </location>
</feature>
<feature type="region of interest" description="Disordered" evidence="16">
    <location>
        <begin position="721"/>
        <end position="749"/>
    </location>
</feature>
<dbReference type="InterPro" id="IPR007867">
    <property type="entry name" value="GMC_OxRtase_C"/>
</dbReference>
<evidence type="ECO:0000256" key="16">
    <source>
        <dbReference type="SAM" id="MobiDB-lite"/>
    </source>
</evidence>
<comment type="cofactor">
    <cofactor evidence="1">
        <name>FAD</name>
        <dbReference type="ChEBI" id="CHEBI:57692"/>
    </cofactor>
</comment>
<keyword evidence="20" id="KW-1185">Reference proteome</keyword>
<proteinExistence type="inferred from homology"/>
<dbReference type="SUPFAM" id="SSF53474">
    <property type="entry name" value="alpha/beta-Hydrolases"/>
    <property type="match status" value="1"/>
</dbReference>
<dbReference type="InterPro" id="IPR000172">
    <property type="entry name" value="GMC_OxRdtase_N"/>
</dbReference>